<dbReference type="PANTHER" id="PTHR45749:SF37">
    <property type="entry name" value="OS05G0311600 PROTEIN"/>
    <property type="match status" value="1"/>
</dbReference>
<feature type="transmembrane region" description="Helical" evidence="1">
    <location>
        <begin position="610"/>
        <end position="633"/>
    </location>
</feature>
<accession>A0A8C6SRB2</accession>
<dbReference type="Pfam" id="PF14291">
    <property type="entry name" value="DUF4371"/>
    <property type="match status" value="1"/>
</dbReference>
<evidence type="ECO:0000313" key="5">
    <source>
        <dbReference type="Proteomes" id="UP000694523"/>
    </source>
</evidence>
<dbReference type="AlphaFoldDB" id="A0A8C6SRB2"/>
<dbReference type="GO" id="GO:0046983">
    <property type="term" value="F:protein dimerization activity"/>
    <property type="evidence" value="ECO:0007669"/>
    <property type="project" value="InterPro"/>
</dbReference>
<name>A0A8C6SRB2_9GOBI</name>
<feature type="domain" description="HAT C-terminal dimerisation" evidence="2">
    <location>
        <begin position="534"/>
        <end position="594"/>
    </location>
</feature>
<feature type="domain" description="DUF4371" evidence="3">
    <location>
        <begin position="59"/>
        <end position="214"/>
    </location>
</feature>
<dbReference type="InterPro" id="IPR008906">
    <property type="entry name" value="HATC_C_dom"/>
</dbReference>
<evidence type="ECO:0000259" key="2">
    <source>
        <dbReference type="Pfam" id="PF05699"/>
    </source>
</evidence>
<sequence length="646" mass="72979">MISGHSTVKPTGLVSATCWEKASSTHCLSFQWTLDISFRMKENREYIKVVGETLLLTATQNIAQRAHEESEGENKGNFLTIMELLAKHNPTVKRKMTSQRNATYLGHDTQNEIIDCLAEMVRTSISEVAQSEAFSILVDETKDLSKKEQMSFVIRYYYNGSVCESFLAFEAAQRLDAAALSQKIIQILQKHGLDYKNHLVGQAYDGASVMSGKNTGVQARMKSEAPLAFYVHCNAHCLNLVLVDSVKCIPEANCFFSLLQKLYVFVSGSYVHQRWLEVQREMFQGAPRELQRLIETRWACRYNACKTVKDRLPAIIRLLKEIAEDQNGDRAVEARGLLAQIDLKFVSLLVTFTSVLGEIKYLSAILQSPQLDLGTAVTLVDSLVDTLQSYREGSLFNDIWDNILTLTEQCNISATPSARQVKPSSLLEGHYLFTPIAQRQVSTEKESFRTGSFIPVIDVLLSEVKRRLSKENCVIMKGIQALNPCSATFCDKDVVFPFASQYNCNTEDLQYEIPQLKRILERKQSSGQETPKALIELTVFLEPFKEVFHQMFKLCKIALALPVSTASCERSFSRLKLIKTALRSTMTDERLSNLGVLSRIKKVMLRKAKIRLFLCLLLFVSANIYFSSITVLFEINLHLMPDITAK</sequence>
<evidence type="ECO:0000313" key="4">
    <source>
        <dbReference type="Ensembl" id="ENSNMLP00000009105.1"/>
    </source>
</evidence>
<dbReference type="Ensembl" id="ENSNMLT00000010311.1">
    <property type="protein sequence ID" value="ENSNMLP00000009105.1"/>
    <property type="gene ID" value="ENSNMLG00000006374.1"/>
</dbReference>
<evidence type="ECO:0000259" key="3">
    <source>
        <dbReference type="Pfam" id="PF14291"/>
    </source>
</evidence>
<dbReference type="SUPFAM" id="SSF53098">
    <property type="entry name" value="Ribonuclease H-like"/>
    <property type="match status" value="1"/>
</dbReference>
<organism evidence="4 5">
    <name type="scientific">Neogobius melanostomus</name>
    <name type="common">round goby</name>
    <dbReference type="NCBI Taxonomy" id="47308"/>
    <lineage>
        <taxon>Eukaryota</taxon>
        <taxon>Metazoa</taxon>
        <taxon>Chordata</taxon>
        <taxon>Craniata</taxon>
        <taxon>Vertebrata</taxon>
        <taxon>Euteleostomi</taxon>
        <taxon>Actinopterygii</taxon>
        <taxon>Neopterygii</taxon>
        <taxon>Teleostei</taxon>
        <taxon>Neoteleostei</taxon>
        <taxon>Acanthomorphata</taxon>
        <taxon>Gobiaria</taxon>
        <taxon>Gobiiformes</taxon>
        <taxon>Gobioidei</taxon>
        <taxon>Gobiidae</taxon>
        <taxon>Benthophilinae</taxon>
        <taxon>Neogobiini</taxon>
        <taxon>Neogobius</taxon>
    </lineage>
</organism>
<dbReference type="InterPro" id="IPR012337">
    <property type="entry name" value="RNaseH-like_sf"/>
</dbReference>
<dbReference type="PANTHER" id="PTHR45749">
    <property type="match status" value="1"/>
</dbReference>
<reference evidence="4" key="2">
    <citation type="submission" date="2025-09" db="UniProtKB">
        <authorList>
            <consortium name="Ensembl"/>
        </authorList>
    </citation>
    <scope>IDENTIFICATION</scope>
</reference>
<keyword evidence="1" id="KW-0472">Membrane</keyword>
<keyword evidence="1" id="KW-1133">Transmembrane helix</keyword>
<evidence type="ECO:0000256" key="1">
    <source>
        <dbReference type="SAM" id="Phobius"/>
    </source>
</evidence>
<dbReference type="InterPro" id="IPR025398">
    <property type="entry name" value="DUF4371"/>
</dbReference>
<keyword evidence="1" id="KW-0812">Transmembrane</keyword>
<evidence type="ECO:0008006" key="6">
    <source>
        <dbReference type="Google" id="ProtNLM"/>
    </source>
</evidence>
<dbReference type="Pfam" id="PF05699">
    <property type="entry name" value="Dimer_Tnp_hAT"/>
    <property type="match status" value="1"/>
</dbReference>
<reference evidence="4" key="1">
    <citation type="submission" date="2025-08" db="UniProtKB">
        <authorList>
            <consortium name="Ensembl"/>
        </authorList>
    </citation>
    <scope>IDENTIFICATION</scope>
</reference>
<keyword evidence="5" id="KW-1185">Reference proteome</keyword>
<proteinExistence type="predicted"/>
<dbReference type="Proteomes" id="UP000694523">
    <property type="component" value="Unplaced"/>
</dbReference>
<protein>
    <recommendedName>
        <fullName evidence="6">Zinc finger MYM-type protein 1-like</fullName>
    </recommendedName>
</protein>